<dbReference type="InterPro" id="IPR031142">
    <property type="entry name" value="SPX_prot"/>
</dbReference>
<accession>A0A5B6X7Q6</accession>
<dbReference type="InterPro" id="IPR004331">
    <property type="entry name" value="SPX_dom"/>
</dbReference>
<evidence type="ECO:0000259" key="1">
    <source>
        <dbReference type="PROSITE" id="PS51382"/>
    </source>
</evidence>
<organism evidence="2 3">
    <name type="scientific">Gossypium australe</name>
    <dbReference type="NCBI Taxonomy" id="47621"/>
    <lineage>
        <taxon>Eukaryota</taxon>
        <taxon>Viridiplantae</taxon>
        <taxon>Streptophyta</taxon>
        <taxon>Embryophyta</taxon>
        <taxon>Tracheophyta</taxon>
        <taxon>Spermatophyta</taxon>
        <taxon>Magnoliopsida</taxon>
        <taxon>eudicotyledons</taxon>
        <taxon>Gunneridae</taxon>
        <taxon>Pentapetalae</taxon>
        <taxon>rosids</taxon>
        <taxon>malvids</taxon>
        <taxon>Malvales</taxon>
        <taxon>Malvaceae</taxon>
        <taxon>Malvoideae</taxon>
        <taxon>Gossypium</taxon>
    </lineage>
</organism>
<evidence type="ECO:0000313" key="3">
    <source>
        <dbReference type="Proteomes" id="UP000325315"/>
    </source>
</evidence>
<dbReference type="PROSITE" id="PS51382">
    <property type="entry name" value="SPX"/>
    <property type="match status" value="1"/>
</dbReference>
<dbReference type="CDD" id="cd14481">
    <property type="entry name" value="SPX_AtSPX1_like"/>
    <property type="match status" value="1"/>
</dbReference>
<dbReference type="PANTHER" id="PTHR45978">
    <property type="entry name" value="SPX DOMAIN-CONTAINING PROTEIN 3"/>
    <property type="match status" value="1"/>
</dbReference>
<protein>
    <submittedName>
        <fullName evidence="2">SPX domain-containing protein 2-like</fullName>
    </submittedName>
</protein>
<dbReference type="OrthoDB" id="6493944at2759"/>
<dbReference type="Proteomes" id="UP000325315">
    <property type="component" value="Unassembled WGS sequence"/>
</dbReference>
<keyword evidence="3" id="KW-1185">Reference proteome</keyword>
<dbReference type="PANTHER" id="PTHR45978:SF1">
    <property type="entry name" value="SPX DOMAIN-CONTAINING PROTEIN"/>
    <property type="match status" value="1"/>
</dbReference>
<gene>
    <name evidence="2" type="ORF">EPI10_032963</name>
</gene>
<dbReference type="AlphaFoldDB" id="A0A5B6X7Q6"/>
<proteinExistence type="predicted"/>
<dbReference type="EMBL" id="SMMG02000001">
    <property type="protein sequence ID" value="KAA3489324.1"/>
    <property type="molecule type" value="Genomic_DNA"/>
</dbReference>
<dbReference type="GO" id="GO:0016036">
    <property type="term" value="P:cellular response to phosphate starvation"/>
    <property type="evidence" value="ECO:0007669"/>
    <property type="project" value="InterPro"/>
</dbReference>
<comment type="caution">
    <text evidence="2">The sequence shown here is derived from an EMBL/GenBank/DDBJ whole genome shotgun (WGS) entry which is preliminary data.</text>
</comment>
<feature type="domain" description="SPX" evidence="1">
    <location>
        <begin position="19"/>
        <end position="167"/>
    </location>
</feature>
<sequence length="219" mass="25884">MHASPLRLFTSHWNIEIEMKHGKKHRAEVAKSLPEWRDEFMSYKALKREVKLINPIRFNSNGKKRSRSWPTEDMGFALLLARELDKINTFYIDKEEDYIIGFRELEIRAENVNGNEEMLELQKEILGFHSEMVMLLHYSVINFAGLMKIVKKHKKRTGAYTSVYSFYMPRVLQQPFFSTDLLYNLIRGCEEILDRLSPPSHPQRPISFNTSKKILYGRL</sequence>
<reference evidence="3" key="1">
    <citation type="journal article" date="2019" name="Plant Biotechnol. J.">
        <title>Genome sequencing of the Australian wild diploid species Gossypium australe highlights disease resistance and delayed gland morphogenesis.</title>
        <authorList>
            <person name="Cai Y."/>
            <person name="Cai X."/>
            <person name="Wang Q."/>
            <person name="Wang P."/>
            <person name="Zhang Y."/>
            <person name="Cai C."/>
            <person name="Xu Y."/>
            <person name="Wang K."/>
            <person name="Zhou Z."/>
            <person name="Wang C."/>
            <person name="Geng S."/>
            <person name="Li B."/>
            <person name="Dong Q."/>
            <person name="Hou Y."/>
            <person name="Wang H."/>
            <person name="Ai P."/>
            <person name="Liu Z."/>
            <person name="Yi F."/>
            <person name="Sun M."/>
            <person name="An G."/>
            <person name="Cheng J."/>
            <person name="Zhang Y."/>
            <person name="Shi Q."/>
            <person name="Xie Y."/>
            <person name="Shi X."/>
            <person name="Chang Y."/>
            <person name="Huang F."/>
            <person name="Chen Y."/>
            <person name="Hong S."/>
            <person name="Mi L."/>
            <person name="Sun Q."/>
            <person name="Zhang L."/>
            <person name="Zhou B."/>
            <person name="Peng R."/>
            <person name="Zhang X."/>
            <person name="Liu F."/>
        </authorList>
    </citation>
    <scope>NUCLEOTIDE SEQUENCE [LARGE SCALE GENOMIC DNA]</scope>
    <source>
        <strain evidence="3">cv. PA1801</strain>
    </source>
</reference>
<name>A0A5B6X7Q6_9ROSI</name>
<evidence type="ECO:0000313" key="2">
    <source>
        <dbReference type="EMBL" id="KAA3489324.1"/>
    </source>
</evidence>